<evidence type="ECO:0000256" key="7">
    <source>
        <dbReference type="ARBA" id="ARBA00056658"/>
    </source>
</evidence>
<proteinExistence type="inferred from homology"/>
<dbReference type="GO" id="GO:0003677">
    <property type="term" value="F:DNA binding"/>
    <property type="evidence" value="ECO:0007669"/>
    <property type="project" value="UniProtKB-KW"/>
</dbReference>
<dbReference type="RefSeq" id="WP_043080356.1">
    <property type="nucleotide sequence ID" value="NZ_CP011530.1"/>
</dbReference>
<evidence type="ECO:0000256" key="4">
    <source>
        <dbReference type="ARBA" id="ARBA00023159"/>
    </source>
</evidence>
<dbReference type="InterPro" id="IPR036388">
    <property type="entry name" value="WH-like_DNA-bd_sf"/>
</dbReference>
<keyword evidence="5" id="KW-0804">Transcription</keyword>
<dbReference type="Pfam" id="PF03466">
    <property type="entry name" value="LysR_substrate"/>
    <property type="match status" value="1"/>
</dbReference>
<evidence type="ECO:0000259" key="8">
    <source>
        <dbReference type="PROSITE" id="PS50931"/>
    </source>
</evidence>
<dbReference type="Proteomes" id="UP000037962">
    <property type="component" value="Unassembled WGS sequence"/>
</dbReference>
<dbReference type="GO" id="GO:0003700">
    <property type="term" value="F:DNA-binding transcription factor activity"/>
    <property type="evidence" value="ECO:0007669"/>
    <property type="project" value="InterPro"/>
</dbReference>
<keyword evidence="12" id="KW-1185">Reference proteome</keyword>
<evidence type="ECO:0000256" key="6">
    <source>
        <dbReference type="ARBA" id="ARBA00040885"/>
    </source>
</evidence>
<keyword evidence="3" id="KW-0238">DNA-binding</keyword>
<evidence type="ECO:0000313" key="12">
    <source>
        <dbReference type="Proteomes" id="UP000037962"/>
    </source>
</evidence>
<dbReference type="SUPFAM" id="SSF46785">
    <property type="entry name" value="Winged helix' DNA-binding domain"/>
    <property type="match status" value="1"/>
</dbReference>
<dbReference type="Gene3D" id="3.40.190.290">
    <property type="match status" value="1"/>
</dbReference>
<dbReference type="GeneID" id="45765598"/>
<comment type="function">
    <text evidence="7">Required for the induction the katG gene for catalase. Involved in the response to hydrogen peroxide.</text>
</comment>
<dbReference type="PRINTS" id="PR00039">
    <property type="entry name" value="HTHLYSR"/>
</dbReference>
<dbReference type="Pfam" id="PF00126">
    <property type="entry name" value="HTH_1"/>
    <property type="match status" value="1"/>
</dbReference>
<organism evidence="9 11">
    <name type="scientific">Mycobacteroides immunogenum</name>
    <dbReference type="NCBI Taxonomy" id="83262"/>
    <lineage>
        <taxon>Bacteria</taxon>
        <taxon>Bacillati</taxon>
        <taxon>Actinomycetota</taxon>
        <taxon>Actinomycetes</taxon>
        <taxon>Mycobacteriales</taxon>
        <taxon>Mycobacteriaceae</taxon>
        <taxon>Mycobacteroides</taxon>
    </lineage>
</organism>
<dbReference type="SUPFAM" id="SSF53850">
    <property type="entry name" value="Periplasmic binding protein-like II"/>
    <property type="match status" value="1"/>
</dbReference>
<feature type="domain" description="HTH lysR-type" evidence="8">
    <location>
        <begin position="1"/>
        <end position="58"/>
    </location>
</feature>
<dbReference type="InterPro" id="IPR036390">
    <property type="entry name" value="WH_DNA-bd_sf"/>
</dbReference>
<dbReference type="InterPro" id="IPR005119">
    <property type="entry name" value="LysR_subst-bd"/>
</dbReference>
<accession>A0A7V8LRT3</accession>
<dbReference type="GO" id="GO:0032993">
    <property type="term" value="C:protein-DNA complex"/>
    <property type="evidence" value="ECO:0007669"/>
    <property type="project" value="TreeGrafter"/>
</dbReference>
<evidence type="ECO:0000313" key="10">
    <source>
        <dbReference type="EMBL" id="KPG26844.1"/>
    </source>
</evidence>
<dbReference type="EMBL" id="LJFS01000043">
    <property type="protein sequence ID" value="KPG26844.1"/>
    <property type="molecule type" value="Genomic_DNA"/>
</dbReference>
<dbReference type="AlphaFoldDB" id="A0A7V8LRT3"/>
<dbReference type="PANTHER" id="PTHR30346:SF28">
    <property type="entry name" value="HTH-TYPE TRANSCRIPTIONAL REGULATOR CYNR"/>
    <property type="match status" value="1"/>
</dbReference>
<dbReference type="Gene3D" id="1.10.10.10">
    <property type="entry name" value="Winged helix-like DNA-binding domain superfamily/Winged helix DNA-binding domain"/>
    <property type="match status" value="1"/>
</dbReference>
<evidence type="ECO:0000256" key="2">
    <source>
        <dbReference type="ARBA" id="ARBA00023015"/>
    </source>
</evidence>
<name>A0A7V8LRT3_9MYCO</name>
<evidence type="ECO:0000313" key="11">
    <source>
        <dbReference type="Proteomes" id="UP000037843"/>
    </source>
</evidence>
<keyword evidence="2" id="KW-0805">Transcription regulation</keyword>
<evidence type="ECO:0000256" key="3">
    <source>
        <dbReference type="ARBA" id="ARBA00023125"/>
    </source>
</evidence>
<dbReference type="KEGG" id="miz:BAB75_17160"/>
<evidence type="ECO:0000256" key="1">
    <source>
        <dbReference type="ARBA" id="ARBA00009437"/>
    </source>
</evidence>
<sequence length="296" mass="32200">MELRQLEYFLAVAEHANFTRAAEALHVAQPWVSAQIRRLERELGNELFDRSSRVLRLTRFGKAALPLAGAVLRAVDEIRSAADAMVGVLAGKLTIGTVAHSLPLLADALAVFRKAHPAVAVMVTEGRSDRLTAAVLERQLDMAVMGWATVPPPQLREQVLVRENIVAVVHGGDPLAGRESIALAELRNRAIISHPQGCEIRTTIDQACLATGFTPRVVFETSSADMMRHLVIRDLGVAVTPKLPNDLLGQLRQIDLSDQAMSGRLSLVWRGKGATLEAIAFAACVDELSRREADFV</sequence>
<evidence type="ECO:0000256" key="5">
    <source>
        <dbReference type="ARBA" id="ARBA00023163"/>
    </source>
</evidence>
<dbReference type="OrthoDB" id="3181812at2"/>
<dbReference type="PANTHER" id="PTHR30346">
    <property type="entry name" value="TRANSCRIPTIONAL DUAL REGULATOR HCAR-RELATED"/>
    <property type="match status" value="1"/>
</dbReference>
<gene>
    <name evidence="9" type="ORF">AN908_03330</name>
    <name evidence="10" type="ORF">AN912_24640</name>
</gene>
<comment type="caution">
    <text evidence="9">The sequence shown here is derived from an EMBL/GenBank/DDBJ whole genome shotgun (WGS) entry which is preliminary data.</text>
</comment>
<keyword evidence="4" id="KW-0010">Activator</keyword>
<protein>
    <recommendedName>
        <fullName evidence="6">Probable hydrogen peroxide-inducible genes activator</fullName>
    </recommendedName>
</protein>
<dbReference type="FunFam" id="1.10.10.10:FF:000001">
    <property type="entry name" value="LysR family transcriptional regulator"/>
    <property type="match status" value="1"/>
</dbReference>
<reference evidence="11 12" key="1">
    <citation type="submission" date="2015-09" db="EMBL/GenBank/DDBJ databases">
        <title>Genome Sequences of Mycobacterium immunogenum Isolates, Recuperated from a Chloraminated Drinking Water Distribution System Simulator Subjected to Episodes of Nitrification.</title>
        <authorList>
            <person name="Gomez-Alvarez V."/>
            <person name="Revetta R.P."/>
        </authorList>
    </citation>
    <scope>NUCLEOTIDE SEQUENCE [LARGE SCALE GENOMIC DNA]</scope>
    <source>
        <strain evidence="9 11">H008</strain>
        <strain evidence="10 12">H076</strain>
    </source>
</reference>
<comment type="similarity">
    <text evidence="1">Belongs to the LysR transcriptional regulatory family.</text>
</comment>
<dbReference type="InterPro" id="IPR000847">
    <property type="entry name" value="LysR_HTH_N"/>
</dbReference>
<dbReference type="EMBL" id="LJFO01000002">
    <property type="protein sequence ID" value="KPG16052.1"/>
    <property type="molecule type" value="Genomic_DNA"/>
</dbReference>
<dbReference type="PROSITE" id="PS50931">
    <property type="entry name" value="HTH_LYSR"/>
    <property type="match status" value="1"/>
</dbReference>
<dbReference type="Proteomes" id="UP000037843">
    <property type="component" value="Unassembled WGS sequence"/>
</dbReference>
<evidence type="ECO:0000313" key="9">
    <source>
        <dbReference type="EMBL" id="KPG16052.1"/>
    </source>
</evidence>